<feature type="region of interest" description="Disordered" evidence="1">
    <location>
        <begin position="34"/>
        <end position="94"/>
    </location>
</feature>
<keyword evidence="4" id="KW-1185">Reference proteome</keyword>
<gene>
    <name evidence="3" type="ORF">V5799_012727</name>
</gene>
<dbReference type="InterPro" id="IPR000467">
    <property type="entry name" value="G_patch_dom"/>
</dbReference>
<organism evidence="3 4">
    <name type="scientific">Amblyomma americanum</name>
    <name type="common">Lone star tick</name>
    <dbReference type="NCBI Taxonomy" id="6943"/>
    <lineage>
        <taxon>Eukaryota</taxon>
        <taxon>Metazoa</taxon>
        <taxon>Ecdysozoa</taxon>
        <taxon>Arthropoda</taxon>
        <taxon>Chelicerata</taxon>
        <taxon>Arachnida</taxon>
        <taxon>Acari</taxon>
        <taxon>Parasitiformes</taxon>
        <taxon>Ixodida</taxon>
        <taxon>Ixodoidea</taxon>
        <taxon>Ixodidae</taxon>
        <taxon>Amblyomminae</taxon>
        <taxon>Amblyomma</taxon>
    </lineage>
</organism>
<reference evidence="3 4" key="1">
    <citation type="journal article" date="2023" name="Arcadia Sci">
        <title>De novo assembly of a long-read Amblyomma americanum tick genome.</title>
        <authorList>
            <person name="Chou S."/>
            <person name="Poskanzer K.E."/>
            <person name="Rollins M."/>
            <person name="Thuy-Boun P.S."/>
        </authorList>
    </citation>
    <scope>NUCLEOTIDE SEQUENCE [LARGE SCALE GENOMIC DNA]</scope>
    <source>
        <strain evidence="3">F_SG_1</strain>
        <tissue evidence="3">Salivary glands</tissue>
    </source>
</reference>
<name>A0AAQ4E824_AMBAM</name>
<comment type="caution">
    <text evidence="3">The sequence shown here is derived from an EMBL/GenBank/DDBJ whole genome shotgun (WGS) entry which is preliminary data.</text>
</comment>
<feature type="compositionally biased region" description="Low complexity" evidence="1">
    <location>
        <begin position="291"/>
        <end position="303"/>
    </location>
</feature>
<feature type="compositionally biased region" description="Pro residues" evidence="1">
    <location>
        <begin position="495"/>
        <end position="511"/>
    </location>
</feature>
<dbReference type="GO" id="GO:0003676">
    <property type="term" value="F:nucleic acid binding"/>
    <property type="evidence" value="ECO:0007669"/>
    <property type="project" value="InterPro"/>
</dbReference>
<protein>
    <recommendedName>
        <fullName evidence="2">G-patch domain-containing protein</fullName>
    </recommendedName>
</protein>
<feature type="region of interest" description="Disordered" evidence="1">
    <location>
        <begin position="157"/>
        <end position="201"/>
    </location>
</feature>
<dbReference type="SMART" id="SM00443">
    <property type="entry name" value="G_patch"/>
    <property type="match status" value="1"/>
</dbReference>
<feature type="compositionally biased region" description="Basic residues" evidence="1">
    <location>
        <begin position="43"/>
        <end position="55"/>
    </location>
</feature>
<feature type="compositionally biased region" description="Basic residues" evidence="1">
    <location>
        <begin position="173"/>
        <end position="182"/>
    </location>
</feature>
<feature type="compositionally biased region" description="Polar residues" evidence="1">
    <location>
        <begin position="73"/>
        <end position="82"/>
    </location>
</feature>
<accession>A0AAQ4E824</accession>
<dbReference type="InterPro" id="IPR051189">
    <property type="entry name" value="Splicing_assoc_domain"/>
</dbReference>
<feature type="region of interest" description="Disordered" evidence="1">
    <location>
        <begin position="281"/>
        <end position="325"/>
    </location>
</feature>
<evidence type="ECO:0000313" key="4">
    <source>
        <dbReference type="Proteomes" id="UP001321473"/>
    </source>
</evidence>
<evidence type="ECO:0000256" key="1">
    <source>
        <dbReference type="SAM" id="MobiDB-lite"/>
    </source>
</evidence>
<evidence type="ECO:0000259" key="2">
    <source>
        <dbReference type="PROSITE" id="PS50174"/>
    </source>
</evidence>
<dbReference type="Proteomes" id="UP001321473">
    <property type="component" value="Unassembled WGS sequence"/>
</dbReference>
<sequence length="550" mass="58674">MDRALIQGIKRLRVLTPYDYDNMDELVQDLTSALEESSSSAQHRQRHAPHRKWWSKKTPEGDAAHPPVASSAPRPTTRSVSAVSGDDSESSLDGRAIPRMGVICVSAVHLHQRKVCGQTLGCCAGPFCVQLDAPQSDSDDLLQRLCAWRHRQANAAESDSLNENCLPPASSRPQRRKRKLKRMAVDPEPPSADSSQGLPDLDKAVLSSRPKAGSSKCGVVSGGAQQQLQQPCCGPPAVAAAAARVGPAAGGSLCGKRKRSVRERSLESICHRRSSECCDEMDLEEAKPPHGEGSSSSLSSSESDAGILTNDEGREGDDEQSDFFHEGGPSCWWEEDLFGELDARFQAILAGSLRHLSPAARRAFHSAKGGRAIRSGRRRLGKSMVSIPLPATSSQRSVEFLSKAEGWPGSVLGERTSRTCLAEVKRRRRTPPAGPIIQGLVGSKAPPVGESNAGHQLLRRLGWEPGRGLGPAGAGALLPAPAHVRPRGRLGLGFAPPPPPPPSPQPAPPPAMQLVEGTALHLKNQGLVVTPFLQSGGCDRSPAFLEVPTW</sequence>
<evidence type="ECO:0000313" key="3">
    <source>
        <dbReference type="EMBL" id="KAK8770808.1"/>
    </source>
</evidence>
<feature type="region of interest" description="Disordered" evidence="1">
    <location>
        <begin position="488"/>
        <end position="512"/>
    </location>
</feature>
<proteinExistence type="predicted"/>
<dbReference type="AlphaFoldDB" id="A0AAQ4E824"/>
<dbReference type="EMBL" id="JARKHS020020535">
    <property type="protein sequence ID" value="KAK8770808.1"/>
    <property type="molecule type" value="Genomic_DNA"/>
</dbReference>
<dbReference type="Pfam" id="PF01585">
    <property type="entry name" value="G-patch"/>
    <property type="match status" value="1"/>
</dbReference>
<dbReference type="PROSITE" id="PS50174">
    <property type="entry name" value="G_PATCH"/>
    <property type="match status" value="1"/>
</dbReference>
<feature type="domain" description="G-patch" evidence="2">
    <location>
        <begin position="450"/>
        <end position="497"/>
    </location>
</feature>
<dbReference type="PANTHER" id="PTHR14195">
    <property type="entry name" value="G PATCH DOMAIN CONTAINING PROTEIN 2"/>
    <property type="match status" value="1"/>
</dbReference>